<keyword evidence="3" id="KW-1003">Cell membrane</keyword>
<organism evidence="11 12">
    <name type="scientific">Jatrophihabitans telluris</name>
    <dbReference type="NCBI Taxonomy" id="2038343"/>
    <lineage>
        <taxon>Bacteria</taxon>
        <taxon>Bacillati</taxon>
        <taxon>Actinomycetota</taxon>
        <taxon>Actinomycetes</taxon>
        <taxon>Jatrophihabitantales</taxon>
        <taxon>Jatrophihabitantaceae</taxon>
        <taxon>Jatrophihabitans</taxon>
    </lineage>
</organism>
<feature type="transmembrane region" description="Helical" evidence="9">
    <location>
        <begin position="28"/>
        <end position="51"/>
    </location>
</feature>
<proteinExistence type="inferred from homology"/>
<dbReference type="SUPFAM" id="SSF103088">
    <property type="entry name" value="OmpA-like"/>
    <property type="match status" value="1"/>
</dbReference>
<name>A0ABY4QYN5_9ACTN</name>
<dbReference type="CDD" id="cd07185">
    <property type="entry name" value="OmpA_C-like"/>
    <property type="match status" value="1"/>
</dbReference>
<comment type="subcellular location">
    <subcellularLocation>
        <location evidence="1">Cell membrane</location>
        <topology evidence="1">Single-pass membrane protein</topology>
    </subcellularLocation>
</comment>
<protein>
    <submittedName>
        <fullName evidence="11">OmpA family protein</fullName>
    </submittedName>
</protein>
<dbReference type="InterPro" id="IPR036737">
    <property type="entry name" value="OmpA-like_sf"/>
</dbReference>
<evidence type="ECO:0000256" key="3">
    <source>
        <dbReference type="ARBA" id="ARBA00022475"/>
    </source>
</evidence>
<dbReference type="PANTHER" id="PTHR30329:SF21">
    <property type="entry name" value="LIPOPROTEIN YIAD-RELATED"/>
    <property type="match status" value="1"/>
</dbReference>
<sequence>MSGGGTASRGRRSRPHDEEEHENHERWLVTYADMLTLLFVLFVVLYAISAVNTSKFNELKSGLASAFKNGTPSVLTQGSGIVGGESVSNQSQIGVNPPSSAGIPSTAATAASKAQAQREVEEFSKIKKAINDSLAKKGLANDALFKVDERGLTVSVMTNDLIFGGNSDILQPEGQVIMDLVARPLRNIDNNIEVDGHTNQLKVSTAPFANGWALSSARAVAVLTYLTSHEGITDDRLRATGFADTRPLISPSNPLSVARNRRVDIVVLTKLSAAAAAALPSTGSAITDNAASG</sequence>
<evidence type="ECO:0000313" key="12">
    <source>
        <dbReference type="Proteomes" id="UP001056336"/>
    </source>
</evidence>
<feature type="region of interest" description="Disordered" evidence="8">
    <location>
        <begin position="1"/>
        <end position="23"/>
    </location>
</feature>
<keyword evidence="5 9" id="KW-1133">Transmembrane helix</keyword>
<dbReference type="InterPro" id="IPR006665">
    <property type="entry name" value="OmpA-like"/>
</dbReference>
<dbReference type="Proteomes" id="UP001056336">
    <property type="component" value="Chromosome"/>
</dbReference>
<evidence type="ECO:0000259" key="10">
    <source>
        <dbReference type="PROSITE" id="PS51123"/>
    </source>
</evidence>
<reference evidence="11" key="2">
    <citation type="submission" date="2022-05" db="EMBL/GenBank/DDBJ databases">
        <authorList>
            <person name="Kim J.-S."/>
            <person name="Lee K."/>
            <person name="Suh M."/>
            <person name="Eom M."/>
            <person name="Kim J.-S."/>
            <person name="Kim D.-S."/>
            <person name="Ko S.-H."/>
            <person name="Shin Y."/>
            <person name="Lee J.-S."/>
        </authorList>
    </citation>
    <scope>NUCLEOTIDE SEQUENCE</scope>
    <source>
        <strain evidence="11">N237</strain>
    </source>
</reference>
<keyword evidence="12" id="KW-1185">Reference proteome</keyword>
<dbReference type="EMBL" id="CP097332">
    <property type="protein sequence ID" value="UQX87961.1"/>
    <property type="molecule type" value="Genomic_DNA"/>
</dbReference>
<evidence type="ECO:0000313" key="11">
    <source>
        <dbReference type="EMBL" id="UQX87961.1"/>
    </source>
</evidence>
<dbReference type="InterPro" id="IPR050330">
    <property type="entry name" value="Bact_OuterMem_StrucFunc"/>
</dbReference>
<dbReference type="Gene3D" id="3.30.1330.60">
    <property type="entry name" value="OmpA-like domain"/>
    <property type="match status" value="1"/>
</dbReference>
<evidence type="ECO:0000256" key="7">
    <source>
        <dbReference type="PROSITE-ProRule" id="PRU00473"/>
    </source>
</evidence>
<evidence type="ECO:0000256" key="2">
    <source>
        <dbReference type="ARBA" id="ARBA00008914"/>
    </source>
</evidence>
<evidence type="ECO:0000256" key="8">
    <source>
        <dbReference type="SAM" id="MobiDB-lite"/>
    </source>
</evidence>
<dbReference type="PROSITE" id="PS51123">
    <property type="entry name" value="OMPA_2"/>
    <property type="match status" value="1"/>
</dbReference>
<evidence type="ECO:0000256" key="6">
    <source>
        <dbReference type="ARBA" id="ARBA00023136"/>
    </source>
</evidence>
<gene>
    <name evidence="11" type="ORF">M6D93_16900</name>
</gene>
<reference evidence="11" key="1">
    <citation type="journal article" date="2018" name="Int. J. Syst. Evol. Microbiol.">
        <title>Jatrophihabitans telluris sp. nov., isolated from sediment soil of lava forest wetlands and the emended description of the genus Jatrophihabitans.</title>
        <authorList>
            <person name="Lee K.C."/>
            <person name="Suh M.K."/>
            <person name="Eom M.K."/>
            <person name="Kim K.K."/>
            <person name="Kim J.S."/>
            <person name="Kim D.S."/>
            <person name="Ko S.H."/>
            <person name="Shin Y.K."/>
            <person name="Lee J.S."/>
        </authorList>
    </citation>
    <scope>NUCLEOTIDE SEQUENCE</scope>
    <source>
        <strain evidence="11">N237</strain>
    </source>
</reference>
<evidence type="ECO:0000256" key="9">
    <source>
        <dbReference type="SAM" id="Phobius"/>
    </source>
</evidence>
<comment type="similarity">
    <text evidence="2">Belongs to the MotB family.</text>
</comment>
<dbReference type="PANTHER" id="PTHR30329">
    <property type="entry name" value="STATOR ELEMENT OF FLAGELLAR MOTOR COMPLEX"/>
    <property type="match status" value="1"/>
</dbReference>
<evidence type="ECO:0000256" key="1">
    <source>
        <dbReference type="ARBA" id="ARBA00004162"/>
    </source>
</evidence>
<feature type="domain" description="OmpA-like" evidence="10">
    <location>
        <begin position="150"/>
        <end position="271"/>
    </location>
</feature>
<dbReference type="RefSeq" id="WP_249770998.1">
    <property type="nucleotide sequence ID" value="NZ_CP097332.1"/>
</dbReference>
<accession>A0ABY4QYN5</accession>
<keyword evidence="6 7" id="KW-0472">Membrane</keyword>
<dbReference type="InterPro" id="IPR025713">
    <property type="entry name" value="MotB-like_N_dom"/>
</dbReference>
<evidence type="ECO:0000256" key="5">
    <source>
        <dbReference type="ARBA" id="ARBA00022989"/>
    </source>
</evidence>
<keyword evidence="4 9" id="KW-0812">Transmembrane</keyword>
<dbReference type="Pfam" id="PF13677">
    <property type="entry name" value="MotB_plug"/>
    <property type="match status" value="1"/>
</dbReference>
<dbReference type="Pfam" id="PF00691">
    <property type="entry name" value="OmpA"/>
    <property type="match status" value="1"/>
</dbReference>
<evidence type="ECO:0000256" key="4">
    <source>
        <dbReference type="ARBA" id="ARBA00022692"/>
    </source>
</evidence>